<organism evidence="2 3">
    <name type="scientific">Portunus trituberculatus</name>
    <name type="common">Swimming crab</name>
    <name type="synonym">Neptunus trituberculatus</name>
    <dbReference type="NCBI Taxonomy" id="210409"/>
    <lineage>
        <taxon>Eukaryota</taxon>
        <taxon>Metazoa</taxon>
        <taxon>Ecdysozoa</taxon>
        <taxon>Arthropoda</taxon>
        <taxon>Crustacea</taxon>
        <taxon>Multicrustacea</taxon>
        <taxon>Malacostraca</taxon>
        <taxon>Eumalacostraca</taxon>
        <taxon>Eucarida</taxon>
        <taxon>Decapoda</taxon>
        <taxon>Pleocyemata</taxon>
        <taxon>Brachyura</taxon>
        <taxon>Eubrachyura</taxon>
        <taxon>Portunoidea</taxon>
        <taxon>Portunidae</taxon>
        <taxon>Portuninae</taxon>
        <taxon>Portunus</taxon>
    </lineage>
</organism>
<name>A0A5B7CVG4_PORTR</name>
<evidence type="ECO:0000256" key="1">
    <source>
        <dbReference type="SAM" id="MobiDB-lite"/>
    </source>
</evidence>
<gene>
    <name evidence="2" type="ORF">E2C01_006104</name>
</gene>
<feature type="region of interest" description="Disordered" evidence="1">
    <location>
        <begin position="123"/>
        <end position="201"/>
    </location>
</feature>
<feature type="compositionally biased region" description="Polar residues" evidence="1">
    <location>
        <begin position="269"/>
        <end position="292"/>
    </location>
</feature>
<feature type="compositionally biased region" description="Low complexity" evidence="1">
    <location>
        <begin position="151"/>
        <end position="179"/>
    </location>
</feature>
<protein>
    <submittedName>
        <fullName evidence="2">Uncharacterized protein</fullName>
    </submittedName>
</protein>
<keyword evidence="3" id="KW-1185">Reference proteome</keyword>
<dbReference type="OrthoDB" id="6159439at2759"/>
<sequence>MGEPGQGSVHLVTCEGQDVSTSTPAHLPAMQKTFYETYPAQPPSYTSYYDNAFNNGYSYDAGSCGQYYDEYVDYRAACGLASNMMPQHLMIGQGPQADYSYMSSPQMGYYESSFTRDYPAWARETSRGQGKKSPAPLSAASNLTPTSAQGTTLPTTQHSLQPPTQPSTQTSVQQASVQQPPLPQGQPPTVVTPPNQLTPISLPSGAVSVRLDNSPLPPTSSLPSRFPRFLFLLLFFLVPKGPSNTCSSGCRVIQWAAEDHHSALPPCHSSGQRTRLSGTPSPAQSSSDTPATSAIFYASLGGRGGERRERMEEG</sequence>
<dbReference type="Proteomes" id="UP000324222">
    <property type="component" value="Unassembled WGS sequence"/>
</dbReference>
<dbReference type="AlphaFoldDB" id="A0A5B7CVG4"/>
<feature type="compositionally biased region" description="Polar residues" evidence="1">
    <location>
        <begin position="139"/>
        <end position="150"/>
    </location>
</feature>
<evidence type="ECO:0000313" key="3">
    <source>
        <dbReference type="Proteomes" id="UP000324222"/>
    </source>
</evidence>
<evidence type="ECO:0000313" key="2">
    <source>
        <dbReference type="EMBL" id="MPC13370.1"/>
    </source>
</evidence>
<reference evidence="2 3" key="1">
    <citation type="submission" date="2019-05" db="EMBL/GenBank/DDBJ databases">
        <title>Another draft genome of Portunus trituberculatus and its Hox gene families provides insights of decapod evolution.</title>
        <authorList>
            <person name="Jeong J.-H."/>
            <person name="Song I."/>
            <person name="Kim S."/>
            <person name="Choi T."/>
            <person name="Kim D."/>
            <person name="Ryu S."/>
            <person name="Kim W."/>
        </authorList>
    </citation>
    <scope>NUCLEOTIDE SEQUENCE [LARGE SCALE GENOMIC DNA]</scope>
    <source>
        <tissue evidence="2">Muscle</tissue>
    </source>
</reference>
<accession>A0A5B7CVG4</accession>
<feature type="compositionally biased region" description="Low complexity" evidence="1">
    <location>
        <begin position="187"/>
        <end position="199"/>
    </location>
</feature>
<proteinExistence type="predicted"/>
<feature type="region of interest" description="Disordered" evidence="1">
    <location>
        <begin position="264"/>
        <end position="314"/>
    </location>
</feature>
<comment type="caution">
    <text evidence="2">The sequence shown here is derived from an EMBL/GenBank/DDBJ whole genome shotgun (WGS) entry which is preliminary data.</text>
</comment>
<dbReference type="EMBL" id="VSRR010000276">
    <property type="protein sequence ID" value="MPC13370.1"/>
    <property type="molecule type" value="Genomic_DNA"/>
</dbReference>
<feature type="compositionally biased region" description="Basic and acidic residues" evidence="1">
    <location>
        <begin position="304"/>
        <end position="314"/>
    </location>
</feature>